<keyword evidence="1" id="KW-0472">Membrane</keyword>
<accession>E0XRS9</accession>
<keyword evidence="1" id="KW-0812">Transmembrane</keyword>
<dbReference type="EMBL" id="GU474854">
    <property type="protein sequence ID" value="ADI17120.1"/>
    <property type="molecule type" value="Genomic_DNA"/>
</dbReference>
<proteinExistence type="predicted"/>
<dbReference type="AlphaFoldDB" id="E0XRS9"/>
<sequence>MNFLIAGVIAPIAYFLIRYIVKRFVMSLIASAKTNSNVKNMLQCENCKMFLDESELSEKNGRLLCKKTECNQ</sequence>
<evidence type="ECO:0000313" key="2">
    <source>
        <dbReference type="EMBL" id="ADI17120.1"/>
    </source>
</evidence>
<keyword evidence="1" id="KW-1133">Transmembrane helix</keyword>
<evidence type="ECO:0000256" key="1">
    <source>
        <dbReference type="SAM" id="Phobius"/>
    </source>
</evidence>
<protein>
    <submittedName>
        <fullName evidence="2">Uncharacterized protein</fullName>
    </submittedName>
</protein>
<organism evidence="2">
    <name type="scientific">uncultured gamma proteobacterium HF0070_03O15</name>
    <dbReference type="NCBI Taxonomy" id="710982"/>
    <lineage>
        <taxon>Bacteria</taxon>
        <taxon>Pseudomonadati</taxon>
        <taxon>Pseudomonadota</taxon>
        <taxon>Gammaproteobacteria</taxon>
        <taxon>environmental samples</taxon>
    </lineage>
</organism>
<name>E0XRS9_9GAMM</name>
<reference evidence="2" key="1">
    <citation type="journal article" date="2011" name="Environ. Microbiol.">
        <title>Time-series analyses of Monterey Bay coastal microbial picoplankton using a 'genome proxy' microarray.</title>
        <authorList>
            <person name="Rich V.I."/>
            <person name="Pham V.D."/>
            <person name="Eppley J."/>
            <person name="Shi Y."/>
            <person name="DeLong E.F."/>
        </authorList>
    </citation>
    <scope>NUCLEOTIDE SEQUENCE</scope>
</reference>
<feature type="transmembrane region" description="Helical" evidence="1">
    <location>
        <begin position="6"/>
        <end position="21"/>
    </location>
</feature>